<dbReference type="Proteomes" id="UP000191110">
    <property type="component" value="Unassembled WGS sequence"/>
</dbReference>
<evidence type="ECO:0000313" key="2">
    <source>
        <dbReference type="Proteomes" id="UP000191110"/>
    </source>
</evidence>
<proteinExistence type="predicted"/>
<dbReference type="EMBL" id="MPRL01000159">
    <property type="protein sequence ID" value="OOZ37960.1"/>
    <property type="molecule type" value="Genomic_DNA"/>
</dbReference>
<accession>A0A1T2KYX0</accession>
<dbReference type="OrthoDB" id="573055at2"/>
<comment type="caution">
    <text evidence="1">The sequence shown here is derived from an EMBL/GenBank/DDBJ whole genome shotgun (WGS) entry which is preliminary data.</text>
</comment>
<gene>
    <name evidence="1" type="ORF">BOW53_16875</name>
</gene>
<organism evidence="1 2">
    <name type="scientific">Solemya pervernicosa gill symbiont</name>
    <dbReference type="NCBI Taxonomy" id="642797"/>
    <lineage>
        <taxon>Bacteria</taxon>
        <taxon>Pseudomonadati</taxon>
        <taxon>Pseudomonadota</taxon>
        <taxon>Gammaproteobacteria</taxon>
        <taxon>sulfur-oxidizing symbionts</taxon>
    </lineage>
</organism>
<keyword evidence="2" id="KW-1185">Reference proteome</keyword>
<reference evidence="1 2" key="1">
    <citation type="submission" date="2016-11" db="EMBL/GenBank/DDBJ databases">
        <title>Mixed transmission modes and dynamic genome evolution in an obligate animal-bacterial symbiosis.</title>
        <authorList>
            <person name="Russell S.L."/>
            <person name="Corbett-Detig R.B."/>
            <person name="Cavanaugh C.M."/>
        </authorList>
    </citation>
    <scope>NUCLEOTIDE SEQUENCE [LARGE SCALE GENOMIC DNA]</scope>
    <source>
        <strain evidence="1">Sveles-Q1</strain>
    </source>
</reference>
<protein>
    <submittedName>
        <fullName evidence="1">Uncharacterized protein</fullName>
    </submittedName>
</protein>
<evidence type="ECO:0000313" key="1">
    <source>
        <dbReference type="EMBL" id="OOZ37960.1"/>
    </source>
</evidence>
<dbReference type="RefSeq" id="WP_078485237.1">
    <property type="nucleotide sequence ID" value="NZ_MPRL01000159.1"/>
</dbReference>
<dbReference type="AlphaFoldDB" id="A0A1T2KYX0"/>
<sequence>MSTFLTLSVINIAEAGDVQILAADFQNRGDNQWSVSVTLKHADTGWDHYADRWRVVDGEGQLLGDRVLLHPHVNEQPFTRGLHGVTIPQETTTVYVEAHDKVHGWAPNRLAVDLRELR</sequence>
<name>A0A1T2KYX0_9GAMM</name>